<dbReference type="SUPFAM" id="SSF53756">
    <property type="entry name" value="UDP-Glycosyltransferase/glycogen phosphorylase"/>
    <property type="match status" value="1"/>
</dbReference>
<evidence type="ECO:0000313" key="4">
    <source>
        <dbReference type="Proteomes" id="UP000243459"/>
    </source>
</evidence>
<sequence>MDSEARGKKPHVVCIPFPAQGHINPMLKLAKLLHFNGFHITFVHTEFNYNQIQTASSSSPLEGLDDFEFEIIPDSLPPSNPSTKQDVVALCTTIRTNFSAPFRRLLNRLNESAGVPSINCIISDNFMSFTQDVAAELGIPDVVFCTCGASSFMCLLHTRKLIERGVLPLKIRKLLKLCFKFT</sequence>
<dbReference type="GO" id="GO:0080043">
    <property type="term" value="F:quercetin 3-O-glucosyltransferase activity"/>
    <property type="evidence" value="ECO:0007669"/>
    <property type="project" value="TreeGrafter"/>
</dbReference>
<protein>
    <recommendedName>
        <fullName evidence="2">Glycosyltransferase N-terminal domain-containing protein</fullName>
    </recommendedName>
</protein>
<dbReference type="AlphaFoldDB" id="A0A5P1FBA1"/>
<dbReference type="OMA" id="THFTHER"/>
<dbReference type="PANTHER" id="PTHR11926">
    <property type="entry name" value="GLUCOSYL/GLUCURONOSYL TRANSFERASES"/>
    <property type="match status" value="1"/>
</dbReference>
<dbReference type="GO" id="GO:0080044">
    <property type="term" value="F:quercetin 7-O-glucosyltransferase activity"/>
    <property type="evidence" value="ECO:0007669"/>
    <property type="project" value="TreeGrafter"/>
</dbReference>
<dbReference type="PANTHER" id="PTHR11926:SF774">
    <property type="entry name" value="UDP-GLYCOSYLTRANSFERASE 85A1-RELATED"/>
    <property type="match status" value="1"/>
</dbReference>
<proteinExistence type="inferred from homology"/>
<feature type="domain" description="Glycosyltransferase N-terminal" evidence="2">
    <location>
        <begin position="12"/>
        <end position="154"/>
    </location>
</feature>
<accession>A0A5P1FBA1</accession>
<dbReference type="InterPro" id="IPR058980">
    <property type="entry name" value="Glyco_transf_N"/>
</dbReference>
<comment type="similarity">
    <text evidence="1">Belongs to the UDP-glycosyltransferase family.</text>
</comment>
<evidence type="ECO:0000259" key="2">
    <source>
        <dbReference type="Pfam" id="PF26168"/>
    </source>
</evidence>
<name>A0A5P1FBA1_ASPOF</name>
<reference evidence="4" key="1">
    <citation type="journal article" date="2017" name="Nat. Commun.">
        <title>The asparagus genome sheds light on the origin and evolution of a young Y chromosome.</title>
        <authorList>
            <person name="Harkess A."/>
            <person name="Zhou J."/>
            <person name="Xu C."/>
            <person name="Bowers J.E."/>
            <person name="Van der Hulst R."/>
            <person name="Ayyampalayam S."/>
            <person name="Mercati F."/>
            <person name="Riccardi P."/>
            <person name="McKain M.R."/>
            <person name="Kakrana A."/>
            <person name="Tang H."/>
            <person name="Ray J."/>
            <person name="Groenendijk J."/>
            <person name="Arikit S."/>
            <person name="Mathioni S.M."/>
            <person name="Nakano M."/>
            <person name="Shan H."/>
            <person name="Telgmann-Rauber A."/>
            <person name="Kanno A."/>
            <person name="Yue Z."/>
            <person name="Chen H."/>
            <person name="Li W."/>
            <person name="Chen Y."/>
            <person name="Xu X."/>
            <person name="Zhang Y."/>
            <person name="Luo S."/>
            <person name="Chen H."/>
            <person name="Gao J."/>
            <person name="Mao Z."/>
            <person name="Pires J.C."/>
            <person name="Luo M."/>
            <person name="Kudrna D."/>
            <person name="Wing R.A."/>
            <person name="Meyers B.C."/>
            <person name="Yi K."/>
            <person name="Kong H."/>
            <person name="Lavrijsen P."/>
            <person name="Sunseri F."/>
            <person name="Falavigna A."/>
            <person name="Ye Y."/>
            <person name="Leebens-Mack J.H."/>
            <person name="Chen G."/>
        </authorList>
    </citation>
    <scope>NUCLEOTIDE SEQUENCE [LARGE SCALE GENOMIC DNA]</scope>
    <source>
        <strain evidence="4">cv. DH0086</strain>
    </source>
</reference>
<dbReference type="Gene3D" id="3.40.50.2000">
    <property type="entry name" value="Glycogen Phosphorylase B"/>
    <property type="match status" value="1"/>
</dbReference>
<evidence type="ECO:0000256" key="1">
    <source>
        <dbReference type="ARBA" id="ARBA00009995"/>
    </source>
</evidence>
<keyword evidence="4" id="KW-1185">Reference proteome</keyword>
<dbReference type="Pfam" id="PF26168">
    <property type="entry name" value="Glyco_transf_N"/>
    <property type="match status" value="1"/>
</dbReference>
<dbReference type="Gramene" id="ONK74099">
    <property type="protein sequence ID" value="ONK74099"/>
    <property type="gene ID" value="A4U43_C03F2760"/>
</dbReference>
<gene>
    <name evidence="3" type="ORF">A4U43_C03F2760</name>
</gene>
<evidence type="ECO:0000313" key="3">
    <source>
        <dbReference type="EMBL" id="ONK74099.1"/>
    </source>
</evidence>
<dbReference type="EMBL" id="CM007383">
    <property type="protein sequence ID" value="ONK74099.1"/>
    <property type="molecule type" value="Genomic_DNA"/>
</dbReference>
<organism evidence="3 4">
    <name type="scientific">Asparagus officinalis</name>
    <name type="common">Garden asparagus</name>
    <dbReference type="NCBI Taxonomy" id="4686"/>
    <lineage>
        <taxon>Eukaryota</taxon>
        <taxon>Viridiplantae</taxon>
        <taxon>Streptophyta</taxon>
        <taxon>Embryophyta</taxon>
        <taxon>Tracheophyta</taxon>
        <taxon>Spermatophyta</taxon>
        <taxon>Magnoliopsida</taxon>
        <taxon>Liliopsida</taxon>
        <taxon>Asparagales</taxon>
        <taxon>Asparagaceae</taxon>
        <taxon>Asparagoideae</taxon>
        <taxon>Asparagus</taxon>
    </lineage>
</organism>
<dbReference type="Proteomes" id="UP000243459">
    <property type="component" value="Chromosome 3"/>
</dbReference>